<keyword evidence="2" id="KW-1185">Reference proteome</keyword>
<dbReference type="KEGG" id="ssl:SS1G_01459"/>
<reference evidence="2" key="1">
    <citation type="journal article" date="2011" name="PLoS Genet.">
        <title>Genomic analysis of the necrotrophic fungal pathogens Sclerotinia sclerotiorum and Botrytis cinerea.</title>
        <authorList>
            <person name="Amselem J."/>
            <person name="Cuomo C.A."/>
            <person name="van Kan J.A."/>
            <person name="Viaud M."/>
            <person name="Benito E.P."/>
            <person name="Couloux A."/>
            <person name="Coutinho P.M."/>
            <person name="de Vries R.P."/>
            <person name="Dyer P.S."/>
            <person name="Fillinger S."/>
            <person name="Fournier E."/>
            <person name="Gout L."/>
            <person name="Hahn M."/>
            <person name="Kohn L."/>
            <person name="Lapalu N."/>
            <person name="Plummer K.M."/>
            <person name="Pradier J.M."/>
            <person name="Quevillon E."/>
            <person name="Sharon A."/>
            <person name="Simon A."/>
            <person name="ten Have A."/>
            <person name="Tudzynski B."/>
            <person name="Tudzynski P."/>
            <person name="Wincker P."/>
            <person name="Andrew M."/>
            <person name="Anthouard V."/>
            <person name="Beever R.E."/>
            <person name="Beffa R."/>
            <person name="Benoit I."/>
            <person name="Bouzid O."/>
            <person name="Brault B."/>
            <person name="Chen Z."/>
            <person name="Choquer M."/>
            <person name="Collemare J."/>
            <person name="Cotton P."/>
            <person name="Danchin E.G."/>
            <person name="Da Silva C."/>
            <person name="Gautier A."/>
            <person name="Giraud C."/>
            <person name="Giraud T."/>
            <person name="Gonzalez C."/>
            <person name="Grossetete S."/>
            <person name="Guldener U."/>
            <person name="Henrissat B."/>
            <person name="Howlett B.J."/>
            <person name="Kodira C."/>
            <person name="Kretschmer M."/>
            <person name="Lappartient A."/>
            <person name="Leroch M."/>
            <person name="Levis C."/>
            <person name="Mauceli E."/>
            <person name="Neuveglise C."/>
            <person name="Oeser B."/>
            <person name="Pearson M."/>
            <person name="Poulain J."/>
            <person name="Poussereau N."/>
            <person name="Quesneville H."/>
            <person name="Rascle C."/>
            <person name="Schumacher J."/>
            <person name="Segurens B."/>
            <person name="Sexton A."/>
            <person name="Silva E."/>
            <person name="Sirven C."/>
            <person name="Soanes D.M."/>
            <person name="Talbot N.J."/>
            <person name="Templeton M."/>
            <person name="Yandava C."/>
            <person name="Yarden O."/>
            <person name="Zeng Q."/>
            <person name="Rollins J.A."/>
            <person name="Lebrun M.H."/>
            <person name="Dickman M."/>
        </authorList>
    </citation>
    <scope>NUCLEOTIDE SEQUENCE [LARGE SCALE GENOMIC DNA]</scope>
    <source>
        <strain evidence="2">ATCC 18683 / 1980 / Ss-1</strain>
    </source>
</reference>
<proteinExistence type="predicted"/>
<dbReference type="HOGENOM" id="CLU_2172594_0_0_1"/>
<dbReference type="InParanoid" id="A7E831"/>
<accession>A7E831</accession>
<sequence length="110" mass="12348">MAADFRVPKVPKSYAEALWPFSVTLHAWLELKVLKQFTRKVDNVEIDTFWVEDGSGGYGDYPIPSASSATILRMESKGKILINGIKLARITLLNNKYQQDSSNQTSERGV</sequence>
<dbReference type="AlphaFoldDB" id="A7E831"/>
<evidence type="ECO:0000313" key="2">
    <source>
        <dbReference type="Proteomes" id="UP000001312"/>
    </source>
</evidence>
<protein>
    <submittedName>
        <fullName evidence="1">Uncharacterized protein</fullName>
    </submittedName>
</protein>
<dbReference type="EMBL" id="CH476622">
    <property type="protein sequence ID" value="EDN96533.1"/>
    <property type="molecule type" value="Genomic_DNA"/>
</dbReference>
<dbReference type="GeneID" id="5493743"/>
<dbReference type="RefSeq" id="XP_001597265.1">
    <property type="nucleotide sequence ID" value="XM_001597215.1"/>
</dbReference>
<name>A7E831_SCLS1</name>
<organism evidence="1 2">
    <name type="scientific">Sclerotinia sclerotiorum (strain ATCC 18683 / 1980 / Ss-1)</name>
    <name type="common">White mold</name>
    <name type="synonym">Whetzelinia sclerotiorum</name>
    <dbReference type="NCBI Taxonomy" id="665079"/>
    <lineage>
        <taxon>Eukaryota</taxon>
        <taxon>Fungi</taxon>
        <taxon>Dikarya</taxon>
        <taxon>Ascomycota</taxon>
        <taxon>Pezizomycotina</taxon>
        <taxon>Leotiomycetes</taxon>
        <taxon>Helotiales</taxon>
        <taxon>Sclerotiniaceae</taxon>
        <taxon>Sclerotinia</taxon>
    </lineage>
</organism>
<dbReference type="Proteomes" id="UP000001312">
    <property type="component" value="Unassembled WGS sequence"/>
</dbReference>
<gene>
    <name evidence="1" type="ORF">SS1G_01459</name>
</gene>
<evidence type="ECO:0000313" key="1">
    <source>
        <dbReference type="EMBL" id="EDN96533.1"/>
    </source>
</evidence>